<organism evidence="1">
    <name type="scientific">Rhipicephalus zambeziensis</name>
    <dbReference type="NCBI Taxonomy" id="60191"/>
    <lineage>
        <taxon>Eukaryota</taxon>
        <taxon>Metazoa</taxon>
        <taxon>Ecdysozoa</taxon>
        <taxon>Arthropoda</taxon>
        <taxon>Chelicerata</taxon>
        <taxon>Arachnida</taxon>
        <taxon>Acari</taxon>
        <taxon>Parasitiformes</taxon>
        <taxon>Ixodida</taxon>
        <taxon>Ixodoidea</taxon>
        <taxon>Ixodidae</taxon>
        <taxon>Rhipicephalinae</taxon>
        <taxon>Rhipicephalus</taxon>
        <taxon>Rhipicephalus</taxon>
    </lineage>
</organism>
<dbReference type="EMBL" id="GFPF01003659">
    <property type="protein sequence ID" value="MAA14805.1"/>
    <property type="molecule type" value="Transcribed_RNA"/>
</dbReference>
<accession>A0A224YCZ9</accession>
<reference evidence="1" key="1">
    <citation type="journal article" date="2017" name="Parasit. Vectors">
        <title>Sialotranscriptomics of Rhipicephalus zambeziensis reveals intricate expression profiles of secretory proteins and suggests tight temporal transcriptional regulation during blood-feeding.</title>
        <authorList>
            <person name="de Castro M.H."/>
            <person name="de Klerk D."/>
            <person name="Pienaar R."/>
            <person name="Rees D.J.G."/>
            <person name="Mans B.J."/>
        </authorList>
    </citation>
    <scope>NUCLEOTIDE SEQUENCE</scope>
    <source>
        <tissue evidence="1">Salivary glands</tissue>
    </source>
</reference>
<name>A0A224YCZ9_9ACAR</name>
<sequence>MHAFPRDLASTYLFRVVAQETLRRRNSSAACLHIKRQDKSLKGALQHFISMVRKWCQSLVEAPENTRAKYYTVARGLKFTIYSQCWLESIPSSLSKWCRKPEDHTISPKSTAIG</sequence>
<protein>
    <submittedName>
        <fullName evidence="1">Uncharacterized protein</fullName>
    </submittedName>
</protein>
<evidence type="ECO:0000313" key="1">
    <source>
        <dbReference type="EMBL" id="MAA14805.1"/>
    </source>
</evidence>
<dbReference type="AlphaFoldDB" id="A0A224YCZ9"/>
<proteinExistence type="predicted"/>